<evidence type="ECO:0000256" key="11">
    <source>
        <dbReference type="ARBA" id="ARBA00049375"/>
    </source>
</evidence>
<dbReference type="RefSeq" id="WP_233429491.1">
    <property type="nucleotide sequence ID" value="NZ_FXZE01000015.1"/>
</dbReference>
<evidence type="ECO:0000256" key="10">
    <source>
        <dbReference type="ARBA" id="ARBA00022840"/>
    </source>
</evidence>
<evidence type="ECO:0000259" key="14">
    <source>
        <dbReference type="Pfam" id="PF00288"/>
    </source>
</evidence>
<evidence type="ECO:0000259" key="15">
    <source>
        <dbReference type="Pfam" id="PF08544"/>
    </source>
</evidence>
<dbReference type="PRINTS" id="PR00958">
    <property type="entry name" value="HOMSERKINASE"/>
</dbReference>
<protein>
    <recommendedName>
        <fullName evidence="4 13">Homoserine kinase</fullName>
        <shortName evidence="13">HK</shortName>
        <shortName evidence="13">HSK</shortName>
        <ecNumber evidence="3 13">2.7.1.39</ecNumber>
    </recommendedName>
</protein>
<comment type="catalytic activity">
    <reaction evidence="11 13">
        <text>L-homoserine + ATP = O-phospho-L-homoserine + ADP + H(+)</text>
        <dbReference type="Rhea" id="RHEA:13985"/>
        <dbReference type="ChEBI" id="CHEBI:15378"/>
        <dbReference type="ChEBI" id="CHEBI:30616"/>
        <dbReference type="ChEBI" id="CHEBI:57476"/>
        <dbReference type="ChEBI" id="CHEBI:57590"/>
        <dbReference type="ChEBI" id="CHEBI:456216"/>
        <dbReference type="EC" id="2.7.1.39"/>
    </reaction>
</comment>
<dbReference type="EMBL" id="FXZE01000015">
    <property type="protein sequence ID" value="SMX96499.1"/>
    <property type="molecule type" value="Genomic_DNA"/>
</dbReference>
<gene>
    <name evidence="13" type="primary">thrB</name>
    <name evidence="16" type="ORF">BANT10_02838</name>
</gene>
<evidence type="ECO:0000256" key="7">
    <source>
        <dbReference type="ARBA" id="ARBA00022697"/>
    </source>
</evidence>
<evidence type="ECO:0000256" key="2">
    <source>
        <dbReference type="ARBA" id="ARBA00007370"/>
    </source>
</evidence>
<evidence type="ECO:0000256" key="6">
    <source>
        <dbReference type="ARBA" id="ARBA00022679"/>
    </source>
</evidence>
<evidence type="ECO:0000256" key="4">
    <source>
        <dbReference type="ARBA" id="ARBA00017858"/>
    </source>
</evidence>
<evidence type="ECO:0000256" key="1">
    <source>
        <dbReference type="ARBA" id="ARBA00005015"/>
    </source>
</evidence>
<evidence type="ECO:0000256" key="9">
    <source>
        <dbReference type="ARBA" id="ARBA00022777"/>
    </source>
</evidence>
<feature type="domain" description="GHMP kinase N-terminal" evidence="14">
    <location>
        <begin position="79"/>
        <end position="155"/>
    </location>
</feature>
<dbReference type="GO" id="GO:0004413">
    <property type="term" value="F:homoserine kinase activity"/>
    <property type="evidence" value="ECO:0007669"/>
    <property type="project" value="UniProtKB-UniRule"/>
</dbReference>
<dbReference type="AlphaFoldDB" id="A0A2H1KA01"/>
<dbReference type="GO" id="GO:0009088">
    <property type="term" value="P:threonine biosynthetic process"/>
    <property type="evidence" value="ECO:0007669"/>
    <property type="project" value="UniProtKB-UniRule"/>
</dbReference>
<dbReference type="InterPro" id="IPR013750">
    <property type="entry name" value="GHMP_kinase_C_dom"/>
</dbReference>
<dbReference type="PROSITE" id="PS00627">
    <property type="entry name" value="GHMP_KINASES_ATP"/>
    <property type="match status" value="1"/>
</dbReference>
<dbReference type="Gene3D" id="3.30.70.890">
    <property type="entry name" value="GHMP kinase, C-terminal domain"/>
    <property type="match status" value="1"/>
</dbReference>
<dbReference type="Gene3D" id="3.30.230.10">
    <property type="match status" value="1"/>
</dbReference>
<dbReference type="Proteomes" id="UP000234342">
    <property type="component" value="Unassembled WGS sequence"/>
</dbReference>
<dbReference type="NCBIfam" id="TIGR00191">
    <property type="entry name" value="thrB"/>
    <property type="match status" value="1"/>
</dbReference>
<dbReference type="PANTHER" id="PTHR20861">
    <property type="entry name" value="HOMOSERINE/4-DIPHOSPHOCYTIDYL-2-C-METHYL-D-ERYTHRITOL KINASE"/>
    <property type="match status" value="1"/>
</dbReference>
<dbReference type="InterPro" id="IPR020568">
    <property type="entry name" value="Ribosomal_Su5_D2-typ_SF"/>
</dbReference>
<dbReference type="EC" id="2.7.1.39" evidence="3 13"/>
<sequence>MSVRIQIEVPATSANLGPGYDAFGLALGIFDTLTLTIHDDPVDPSTCVRVTGESAETLPTDRSHLIMRVIGDVLNAEYPEAPAGLGERLSLDCVNRIPHSRGLGSSAAAIVGAIALAGEVGAHAGGQKLSRQRVLELASELEGHPDNAAPAVSGGLTISLPDPARSWQVPANTIAEVTVLVPDVRLDTEIARSVIPASIEHEVAAENSARAGLLIHGFVTDSSVLLEATADRLHQEFRRDAYPESMSLVDALRAEGLPAVISGAGPTVLVLASTVPPALISEAVTLVHTSIDLGGYRLKETKQTSDSRERR</sequence>
<keyword evidence="17" id="KW-1185">Reference proteome</keyword>
<proteinExistence type="inferred from homology"/>
<evidence type="ECO:0000256" key="8">
    <source>
        <dbReference type="ARBA" id="ARBA00022741"/>
    </source>
</evidence>
<comment type="subcellular location">
    <subcellularLocation>
        <location evidence="13">Cytoplasm</location>
    </subcellularLocation>
</comment>
<accession>A0A2H1KA01</accession>
<dbReference type="UniPathway" id="UPA00050">
    <property type="reaction ID" value="UER00064"/>
</dbReference>
<evidence type="ECO:0000256" key="13">
    <source>
        <dbReference type="HAMAP-Rule" id="MF_00384"/>
    </source>
</evidence>
<dbReference type="InterPro" id="IPR006204">
    <property type="entry name" value="GHMP_kinase_N_dom"/>
</dbReference>
<feature type="domain" description="GHMP kinase C-terminal" evidence="15">
    <location>
        <begin position="231"/>
        <end position="284"/>
    </location>
</feature>
<keyword evidence="8 13" id="KW-0547">Nucleotide-binding</keyword>
<name>A0A2H1KA01_9MICO</name>
<comment type="similarity">
    <text evidence="2 13">Belongs to the GHMP kinase family. Homoserine kinase subfamily.</text>
</comment>
<keyword evidence="6 13" id="KW-0808">Transferase</keyword>
<dbReference type="Pfam" id="PF08544">
    <property type="entry name" value="GHMP_kinases_C"/>
    <property type="match status" value="1"/>
</dbReference>
<dbReference type="InterPro" id="IPR000870">
    <property type="entry name" value="Homoserine_kinase"/>
</dbReference>
<evidence type="ECO:0000256" key="12">
    <source>
        <dbReference type="ARBA" id="ARBA00049954"/>
    </source>
</evidence>
<dbReference type="PIRSF" id="PIRSF000676">
    <property type="entry name" value="Homoser_kin"/>
    <property type="match status" value="1"/>
</dbReference>
<dbReference type="PANTHER" id="PTHR20861:SF1">
    <property type="entry name" value="HOMOSERINE KINASE"/>
    <property type="match status" value="1"/>
</dbReference>
<keyword evidence="9 13" id="KW-0418">Kinase</keyword>
<keyword evidence="10 13" id="KW-0067">ATP-binding</keyword>
<evidence type="ECO:0000313" key="17">
    <source>
        <dbReference type="Proteomes" id="UP000234342"/>
    </source>
</evidence>
<dbReference type="SUPFAM" id="SSF54211">
    <property type="entry name" value="Ribosomal protein S5 domain 2-like"/>
    <property type="match status" value="1"/>
</dbReference>
<reference evidence="17" key="1">
    <citation type="submission" date="2017-03" db="EMBL/GenBank/DDBJ databases">
        <authorList>
            <person name="Monnet C."/>
        </authorList>
    </citation>
    <scope>NUCLEOTIDE SEQUENCE [LARGE SCALE GENOMIC DNA]</scope>
    <source>
        <strain evidence="17">P10</strain>
    </source>
</reference>
<evidence type="ECO:0000256" key="5">
    <source>
        <dbReference type="ARBA" id="ARBA00022605"/>
    </source>
</evidence>
<keyword evidence="5 13" id="KW-0028">Amino-acid biosynthesis</keyword>
<comment type="pathway">
    <text evidence="1 13">Amino-acid biosynthesis; L-threonine biosynthesis; L-threonine from L-aspartate: step 4/5.</text>
</comment>
<feature type="binding site" evidence="13">
    <location>
        <begin position="98"/>
        <end position="108"/>
    </location>
    <ligand>
        <name>ATP</name>
        <dbReference type="ChEBI" id="CHEBI:30616"/>
    </ligand>
</feature>
<organism evidence="16 17">
    <name type="scientific">Brevibacterium antiquum</name>
    <dbReference type="NCBI Taxonomy" id="234835"/>
    <lineage>
        <taxon>Bacteria</taxon>
        <taxon>Bacillati</taxon>
        <taxon>Actinomycetota</taxon>
        <taxon>Actinomycetes</taxon>
        <taxon>Micrococcales</taxon>
        <taxon>Brevibacteriaceae</taxon>
        <taxon>Brevibacterium</taxon>
    </lineage>
</organism>
<dbReference type="HAMAP" id="MF_00384">
    <property type="entry name" value="Homoser_kinase"/>
    <property type="match status" value="1"/>
</dbReference>
<dbReference type="InterPro" id="IPR014721">
    <property type="entry name" value="Ribsml_uS5_D2-typ_fold_subgr"/>
</dbReference>
<keyword evidence="13" id="KW-0963">Cytoplasm</keyword>
<dbReference type="InterPro" id="IPR036554">
    <property type="entry name" value="GHMP_kinase_C_sf"/>
</dbReference>
<dbReference type="GO" id="GO:0005737">
    <property type="term" value="C:cytoplasm"/>
    <property type="evidence" value="ECO:0007669"/>
    <property type="project" value="UniProtKB-SubCell"/>
</dbReference>
<dbReference type="GO" id="GO:0005524">
    <property type="term" value="F:ATP binding"/>
    <property type="evidence" value="ECO:0007669"/>
    <property type="project" value="UniProtKB-UniRule"/>
</dbReference>
<dbReference type="Pfam" id="PF00288">
    <property type="entry name" value="GHMP_kinases_N"/>
    <property type="match status" value="1"/>
</dbReference>
<keyword evidence="7 13" id="KW-0791">Threonine biosynthesis</keyword>
<evidence type="ECO:0000256" key="3">
    <source>
        <dbReference type="ARBA" id="ARBA00012078"/>
    </source>
</evidence>
<evidence type="ECO:0000313" key="16">
    <source>
        <dbReference type="EMBL" id="SMX96499.1"/>
    </source>
</evidence>
<dbReference type="SUPFAM" id="SSF55060">
    <property type="entry name" value="GHMP Kinase, C-terminal domain"/>
    <property type="match status" value="1"/>
</dbReference>
<dbReference type="InterPro" id="IPR006203">
    <property type="entry name" value="GHMP_knse_ATP-bd_CS"/>
</dbReference>
<comment type="function">
    <text evidence="12 13">Catalyzes the ATP-dependent phosphorylation of L-homoserine to L-homoserine phosphate.</text>
</comment>